<gene>
    <name evidence="3" type="ORF">HNR36_001000</name>
</gene>
<reference evidence="3 4" key="1">
    <citation type="submission" date="2020-08" db="EMBL/GenBank/DDBJ databases">
        <title>Genomic Encyclopedia of Type Strains, Phase IV (KMG-IV): sequencing the most valuable type-strain genomes for metagenomic binning, comparative biology and taxonomic classification.</title>
        <authorList>
            <person name="Goeker M."/>
        </authorList>
    </citation>
    <scope>NUCLEOTIDE SEQUENCE [LARGE SCALE GENOMIC DNA]</scope>
    <source>
        <strain evidence="3 4">DSM 10633</strain>
    </source>
</reference>
<evidence type="ECO:0000256" key="2">
    <source>
        <dbReference type="SAM" id="SignalP"/>
    </source>
</evidence>
<accession>A0A840PTT7</accession>
<dbReference type="EMBL" id="JACHGZ010000008">
    <property type="protein sequence ID" value="MBB5148614.1"/>
    <property type="molecule type" value="Genomic_DNA"/>
</dbReference>
<feature type="signal peptide" evidence="2">
    <location>
        <begin position="1"/>
        <end position="21"/>
    </location>
</feature>
<evidence type="ECO:0000313" key="3">
    <source>
        <dbReference type="EMBL" id="MBB5148614.1"/>
    </source>
</evidence>
<sequence length="200" mass="22638">MKKVLVSIFLLVFLITGCSNESTDVVNNEETTKTSTTEKLQEETSNSNESIINEIINNNDLSLTEKVELIVNDKLGSTTNTELKRLDGVEIIDDGNNDALIIVLNGNDNFTTKMIKKGMWIDSVKILEPISQIKELNEVELISIFWFLPLTNTQGNEENTIVMSFNIDIETLNQINWDNFVHNNIPNVASNYFEHSVLQE</sequence>
<dbReference type="AlphaFoldDB" id="A0A840PTT7"/>
<keyword evidence="4" id="KW-1185">Reference proteome</keyword>
<dbReference type="Proteomes" id="UP000557217">
    <property type="component" value="Unassembled WGS sequence"/>
</dbReference>
<evidence type="ECO:0008006" key="5">
    <source>
        <dbReference type="Google" id="ProtNLM"/>
    </source>
</evidence>
<comment type="caution">
    <text evidence="3">The sequence shown here is derived from an EMBL/GenBank/DDBJ whole genome shotgun (WGS) entry which is preliminary data.</text>
</comment>
<dbReference type="RefSeq" id="WP_168412125.1">
    <property type="nucleotide sequence ID" value="NZ_JAAXPW010000008.1"/>
</dbReference>
<proteinExistence type="predicted"/>
<name>A0A840PTT7_URETH</name>
<keyword evidence="2" id="KW-0732">Signal</keyword>
<organism evidence="3 4">
    <name type="scientific">Ureibacillus thermosphaericus</name>
    <dbReference type="NCBI Taxonomy" id="51173"/>
    <lineage>
        <taxon>Bacteria</taxon>
        <taxon>Bacillati</taxon>
        <taxon>Bacillota</taxon>
        <taxon>Bacilli</taxon>
        <taxon>Bacillales</taxon>
        <taxon>Caryophanaceae</taxon>
        <taxon>Ureibacillus</taxon>
    </lineage>
</organism>
<feature type="compositionally biased region" description="Low complexity" evidence="1">
    <location>
        <begin position="33"/>
        <end position="46"/>
    </location>
</feature>
<protein>
    <recommendedName>
        <fullName evidence="5">Lipoprotein</fullName>
    </recommendedName>
</protein>
<evidence type="ECO:0000313" key="4">
    <source>
        <dbReference type="Proteomes" id="UP000557217"/>
    </source>
</evidence>
<feature type="chain" id="PRO_5032812195" description="Lipoprotein" evidence="2">
    <location>
        <begin position="22"/>
        <end position="200"/>
    </location>
</feature>
<evidence type="ECO:0000256" key="1">
    <source>
        <dbReference type="SAM" id="MobiDB-lite"/>
    </source>
</evidence>
<dbReference type="PROSITE" id="PS51257">
    <property type="entry name" value="PROKAR_LIPOPROTEIN"/>
    <property type="match status" value="1"/>
</dbReference>
<feature type="region of interest" description="Disordered" evidence="1">
    <location>
        <begin position="26"/>
        <end position="46"/>
    </location>
</feature>